<keyword evidence="2" id="KW-0456">Lyase</keyword>
<proteinExistence type="predicted"/>
<name>A0ABU0LIL1_XANAG</name>
<dbReference type="CDD" id="cd06578">
    <property type="entry name" value="HemD"/>
    <property type="match status" value="1"/>
</dbReference>
<dbReference type="EC" id="4.2.1.75" evidence="2"/>
<dbReference type="RefSeq" id="WP_237346534.1">
    <property type="nucleotide sequence ID" value="NZ_JABWGX010000020.1"/>
</dbReference>
<gene>
    <name evidence="2" type="ORF">QOZ94_003795</name>
</gene>
<sequence length="232" mass="24005">MHFLITRPEPAATQTAERLRKLGHAVTVDPMLRIAATTAPLPTGPFDAVAFTSINGVTAFAAHPQGRELFHLPAFAVGTRTAKAARAAGFTHVTDCAGDADALAGRLAEALPKGARVLNPAGEDRAADLAELLKAPGLDLVLTIIYAAEPADALSEEARAALAAGHINAALHFSQRTVKTLLACVTAAGLTRQLAGVREFCLSEQVGGPLVKAGYPIEAASAPNEDALFALF</sequence>
<dbReference type="SUPFAM" id="SSF69618">
    <property type="entry name" value="HemD-like"/>
    <property type="match status" value="1"/>
</dbReference>
<evidence type="ECO:0000313" key="3">
    <source>
        <dbReference type="Proteomes" id="UP001241747"/>
    </source>
</evidence>
<evidence type="ECO:0000313" key="2">
    <source>
        <dbReference type="EMBL" id="MDQ0506980.1"/>
    </source>
</evidence>
<reference evidence="2 3" key="1">
    <citation type="submission" date="2023-07" db="EMBL/GenBank/DDBJ databases">
        <title>Genomic Encyclopedia of Type Strains, Phase IV (KMG-IV): sequencing the most valuable type-strain genomes for metagenomic binning, comparative biology and taxonomic classification.</title>
        <authorList>
            <person name="Goeker M."/>
        </authorList>
    </citation>
    <scope>NUCLEOTIDE SEQUENCE [LARGE SCALE GENOMIC DNA]</scope>
    <source>
        <strain evidence="2 3">DSM 3770</strain>
    </source>
</reference>
<dbReference type="Gene3D" id="3.40.50.10090">
    <property type="match status" value="2"/>
</dbReference>
<dbReference type="EMBL" id="JAUSVY010000011">
    <property type="protein sequence ID" value="MDQ0506980.1"/>
    <property type="molecule type" value="Genomic_DNA"/>
</dbReference>
<feature type="domain" description="Tetrapyrrole biosynthesis uroporphyrinogen III synthase" evidence="1">
    <location>
        <begin position="14"/>
        <end position="229"/>
    </location>
</feature>
<keyword evidence="3" id="KW-1185">Reference proteome</keyword>
<organism evidence="2 3">
    <name type="scientific">Xanthobacter agilis</name>
    <dbReference type="NCBI Taxonomy" id="47492"/>
    <lineage>
        <taxon>Bacteria</taxon>
        <taxon>Pseudomonadati</taxon>
        <taxon>Pseudomonadota</taxon>
        <taxon>Alphaproteobacteria</taxon>
        <taxon>Hyphomicrobiales</taxon>
        <taxon>Xanthobacteraceae</taxon>
        <taxon>Xanthobacter</taxon>
    </lineage>
</organism>
<dbReference type="Pfam" id="PF02602">
    <property type="entry name" value="HEM4"/>
    <property type="match status" value="1"/>
</dbReference>
<dbReference type="GO" id="GO:0004852">
    <property type="term" value="F:uroporphyrinogen-III synthase activity"/>
    <property type="evidence" value="ECO:0007669"/>
    <property type="project" value="UniProtKB-EC"/>
</dbReference>
<accession>A0ABU0LIL1</accession>
<evidence type="ECO:0000259" key="1">
    <source>
        <dbReference type="Pfam" id="PF02602"/>
    </source>
</evidence>
<dbReference type="InterPro" id="IPR003754">
    <property type="entry name" value="4pyrrol_synth_uPrphyn_synth"/>
</dbReference>
<dbReference type="Proteomes" id="UP001241747">
    <property type="component" value="Unassembled WGS sequence"/>
</dbReference>
<protein>
    <submittedName>
        <fullName evidence="2">Uroporphyrinogen-III synthase</fullName>
        <ecNumber evidence="2">4.2.1.75</ecNumber>
    </submittedName>
</protein>
<dbReference type="InterPro" id="IPR036108">
    <property type="entry name" value="4pyrrol_syn_uPrphyn_synt_sf"/>
</dbReference>
<comment type="caution">
    <text evidence="2">The sequence shown here is derived from an EMBL/GenBank/DDBJ whole genome shotgun (WGS) entry which is preliminary data.</text>
</comment>